<sequence length="109" mass="11960">MEGRSRTTYDAGVSSSSGDDVYPRVTYRDDPWIVVMSINPRGRVHGSSDNDRLQPNSTSNVNPVEDLTNVELVVNLTEYGDDAVVHSESEAEVGEFDEDSDSSETTDSE</sequence>
<feature type="compositionally biased region" description="Polar residues" evidence="1">
    <location>
        <begin position="53"/>
        <end position="62"/>
    </location>
</feature>
<feature type="compositionally biased region" description="Acidic residues" evidence="1">
    <location>
        <begin position="90"/>
        <end position="109"/>
    </location>
</feature>
<evidence type="ECO:0000313" key="2">
    <source>
        <dbReference type="EMBL" id="KAF3493199.1"/>
    </source>
</evidence>
<gene>
    <name evidence="2" type="ORF">DY000_02053562</name>
</gene>
<reference evidence="2 3" key="1">
    <citation type="journal article" date="2020" name="BMC Genomics">
        <title>Intraspecific diversification of the crop wild relative Brassica cretica Lam. using demographic model selection.</title>
        <authorList>
            <person name="Kioukis A."/>
            <person name="Michalopoulou V.A."/>
            <person name="Briers L."/>
            <person name="Pirintsos S."/>
            <person name="Studholme D.J."/>
            <person name="Pavlidis P."/>
            <person name="Sarris P.F."/>
        </authorList>
    </citation>
    <scope>NUCLEOTIDE SEQUENCE [LARGE SCALE GENOMIC DNA]</scope>
    <source>
        <strain evidence="3">cv. PFS-1207/04</strain>
    </source>
</reference>
<protein>
    <submittedName>
        <fullName evidence="2">Uncharacterized protein</fullName>
    </submittedName>
</protein>
<dbReference type="EMBL" id="QGKV02002055">
    <property type="protein sequence ID" value="KAF3493199.1"/>
    <property type="molecule type" value="Genomic_DNA"/>
</dbReference>
<keyword evidence="3" id="KW-1185">Reference proteome</keyword>
<evidence type="ECO:0000256" key="1">
    <source>
        <dbReference type="SAM" id="MobiDB-lite"/>
    </source>
</evidence>
<feature type="region of interest" description="Disordered" evidence="1">
    <location>
        <begin position="87"/>
        <end position="109"/>
    </location>
</feature>
<evidence type="ECO:0000313" key="3">
    <source>
        <dbReference type="Proteomes" id="UP000266723"/>
    </source>
</evidence>
<comment type="caution">
    <text evidence="2">The sequence shown here is derived from an EMBL/GenBank/DDBJ whole genome shotgun (WGS) entry which is preliminary data.</text>
</comment>
<feature type="region of interest" description="Disordered" evidence="1">
    <location>
        <begin position="1"/>
        <end position="24"/>
    </location>
</feature>
<accession>A0ABQ7A696</accession>
<proteinExistence type="predicted"/>
<dbReference type="Proteomes" id="UP000266723">
    <property type="component" value="Unassembled WGS sequence"/>
</dbReference>
<feature type="region of interest" description="Disordered" evidence="1">
    <location>
        <begin position="41"/>
        <end position="65"/>
    </location>
</feature>
<organism evidence="2 3">
    <name type="scientific">Brassica cretica</name>
    <name type="common">Mustard</name>
    <dbReference type="NCBI Taxonomy" id="69181"/>
    <lineage>
        <taxon>Eukaryota</taxon>
        <taxon>Viridiplantae</taxon>
        <taxon>Streptophyta</taxon>
        <taxon>Embryophyta</taxon>
        <taxon>Tracheophyta</taxon>
        <taxon>Spermatophyta</taxon>
        <taxon>Magnoliopsida</taxon>
        <taxon>eudicotyledons</taxon>
        <taxon>Gunneridae</taxon>
        <taxon>Pentapetalae</taxon>
        <taxon>rosids</taxon>
        <taxon>malvids</taxon>
        <taxon>Brassicales</taxon>
        <taxon>Brassicaceae</taxon>
        <taxon>Brassiceae</taxon>
        <taxon>Brassica</taxon>
    </lineage>
</organism>
<name>A0ABQ7A696_BRACR</name>